<evidence type="ECO:0000256" key="1">
    <source>
        <dbReference type="ARBA" id="ARBA00022617"/>
    </source>
</evidence>
<gene>
    <name evidence="6" type="ORF">GCM10007901_11190</name>
</gene>
<evidence type="ECO:0000313" key="7">
    <source>
        <dbReference type="Proteomes" id="UP001156670"/>
    </source>
</evidence>
<evidence type="ECO:0000256" key="3">
    <source>
        <dbReference type="ARBA" id="ARBA00023004"/>
    </source>
</evidence>
<dbReference type="EMBL" id="BSOB01000010">
    <property type="protein sequence ID" value="GLQ92168.1"/>
    <property type="molecule type" value="Genomic_DNA"/>
</dbReference>
<dbReference type="Gene3D" id="1.10.760.10">
    <property type="entry name" value="Cytochrome c-like domain"/>
    <property type="match status" value="3"/>
</dbReference>
<dbReference type="PANTHER" id="PTHR35008">
    <property type="entry name" value="BLL4482 PROTEIN-RELATED"/>
    <property type="match status" value="1"/>
</dbReference>
<evidence type="ECO:0000313" key="6">
    <source>
        <dbReference type="EMBL" id="GLQ92168.1"/>
    </source>
</evidence>
<dbReference type="Pfam" id="PF00034">
    <property type="entry name" value="Cytochrom_C"/>
    <property type="match status" value="3"/>
</dbReference>
<dbReference type="Proteomes" id="UP001156670">
    <property type="component" value="Unassembled WGS sequence"/>
</dbReference>
<protein>
    <submittedName>
        <fullName evidence="6">Alcohol dehydrogenase</fullName>
    </submittedName>
</protein>
<keyword evidence="3 4" id="KW-0408">Iron</keyword>
<accession>A0ABQ5XM41</accession>
<dbReference type="PROSITE" id="PS51007">
    <property type="entry name" value="CYTC"/>
    <property type="match status" value="3"/>
</dbReference>
<organism evidence="6 7">
    <name type="scientific">Dyella acidisoli</name>
    <dbReference type="NCBI Taxonomy" id="1867834"/>
    <lineage>
        <taxon>Bacteria</taxon>
        <taxon>Pseudomonadati</taxon>
        <taxon>Pseudomonadota</taxon>
        <taxon>Gammaproteobacteria</taxon>
        <taxon>Lysobacterales</taxon>
        <taxon>Rhodanobacteraceae</taxon>
        <taxon>Dyella</taxon>
    </lineage>
</organism>
<dbReference type="InterPro" id="IPR036909">
    <property type="entry name" value="Cyt_c-like_dom_sf"/>
</dbReference>
<keyword evidence="7" id="KW-1185">Reference proteome</keyword>
<evidence type="ECO:0000256" key="4">
    <source>
        <dbReference type="PROSITE-ProRule" id="PRU00433"/>
    </source>
</evidence>
<keyword evidence="2 4" id="KW-0479">Metal-binding</keyword>
<feature type="domain" description="Cytochrome c" evidence="5">
    <location>
        <begin position="319"/>
        <end position="409"/>
    </location>
</feature>
<dbReference type="InterPro" id="IPR009056">
    <property type="entry name" value="Cyt_c-like_dom"/>
</dbReference>
<comment type="caution">
    <text evidence="6">The sequence shown here is derived from an EMBL/GenBank/DDBJ whole genome shotgun (WGS) entry which is preliminary data.</text>
</comment>
<dbReference type="InterPro" id="IPR014353">
    <property type="entry name" value="Membr-bd_ADH_cyt_c"/>
</dbReference>
<dbReference type="RefSeq" id="WP_284319919.1">
    <property type="nucleotide sequence ID" value="NZ_BSOB01000010.1"/>
</dbReference>
<evidence type="ECO:0000259" key="5">
    <source>
        <dbReference type="PROSITE" id="PS51007"/>
    </source>
</evidence>
<keyword evidence="1 4" id="KW-0349">Heme</keyword>
<sequence length="430" mass="46227">MKRLGWLWIPLVLLVIVLAAGWWLSQRHRQVLISPEDPAIAATLKDPGVIAKGRYLATAGDCVSCHTARGGEPYAGGRMLPTPFGGIPAPNITPDRDTGIGQWAFNDFWRAMHEGIGRNGEPLYPAFSYTSFTKVTRDDAIAIFAYLRSLPIVHQPNASLALRFPYNVRSTLTAWRAVYFKAGVYQADPSQSVSWNRGAYLVQGLGHCNECHAARGAWGGLNADTALSGGRIPEQDWYAPDLSTQANGGLQGWSRQDIIDVLKNGQASKGAAIGPMADVVAHSTQHLHDDDLQAIADYLLSLPARAAPKAVSASFDSKPLADRGSSIYVERCADCHGKDGAGVPGVYPPLDGNASVTEPTGINATRVVLLGGFPSVTAGNPRPYSMPPYAQQLSDADVAAVVTYIRQAWSNRASAVQERDVATYRHTPID</sequence>
<dbReference type="InterPro" id="IPR051459">
    <property type="entry name" value="Cytochrome_c-type_DH"/>
</dbReference>
<proteinExistence type="predicted"/>
<evidence type="ECO:0000256" key="2">
    <source>
        <dbReference type="ARBA" id="ARBA00022723"/>
    </source>
</evidence>
<feature type="domain" description="Cytochrome c" evidence="5">
    <location>
        <begin position="193"/>
        <end position="303"/>
    </location>
</feature>
<feature type="domain" description="Cytochrome c" evidence="5">
    <location>
        <begin position="48"/>
        <end position="151"/>
    </location>
</feature>
<dbReference type="SUPFAM" id="SSF46626">
    <property type="entry name" value="Cytochrome c"/>
    <property type="match status" value="3"/>
</dbReference>
<name>A0ABQ5XM41_9GAMM</name>
<reference evidence="7" key="1">
    <citation type="journal article" date="2019" name="Int. J. Syst. Evol. Microbiol.">
        <title>The Global Catalogue of Microorganisms (GCM) 10K type strain sequencing project: providing services to taxonomists for standard genome sequencing and annotation.</title>
        <authorList>
            <consortium name="The Broad Institute Genomics Platform"/>
            <consortium name="The Broad Institute Genome Sequencing Center for Infectious Disease"/>
            <person name="Wu L."/>
            <person name="Ma J."/>
        </authorList>
    </citation>
    <scope>NUCLEOTIDE SEQUENCE [LARGE SCALE GENOMIC DNA]</scope>
    <source>
        <strain evidence="7">NBRC 111980</strain>
    </source>
</reference>
<dbReference type="PANTHER" id="PTHR35008:SF4">
    <property type="entry name" value="BLL4482 PROTEIN"/>
    <property type="match status" value="1"/>
</dbReference>
<dbReference type="PIRSF" id="PIRSF000018">
    <property type="entry name" value="Mb_ADH_cyt_c"/>
    <property type="match status" value="1"/>
</dbReference>